<accession>A0AC61QKL1</accession>
<keyword evidence="1" id="KW-0067">ATP-binding</keyword>
<protein>
    <submittedName>
        <fullName evidence="1">LPS export ABC transporter ATP-binding protein</fullName>
    </submittedName>
</protein>
<keyword evidence="1" id="KW-0547">Nucleotide-binding</keyword>
<proteinExistence type="predicted"/>
<evidence type="ECO:0000313" key="2">
    <source>
        <dbReference type="Proteomes" id="UP000294588"/>
    </source>
</evidence>
<keyword evidence="2" id="KW-1185">Reference proteome</keyword>
<evidence type="ECO:0000313" key="1">
    <source>
        <dbReference type="EMBL" id="TDF74227.1"/>
    </source>
</evidence>
<dbReference type="Proteomes" id="UP000294588">
    <property type="component" value="Unassembled WGS sequence"/>
</dbReference>
<dbReference type="EMBL" id="SMOG01000002">
    <property type="protein sequence ID" value="TDF74227.1"/>
    <property type="molecule type" value="Genomic_DNA"/>
</dbReference>
<gene>
    <name evidence="1" type="primary">lptB</name>
    <name evidence="1" type="ORF">E0946_02030</name>
</gene>
<comment type="caution">
    <text evidence="1">The sequence shown here is derived from an EMBL/GenBank/DDBJ whole genome shotgun (WGS) entry which is preliminary data.</text>
</comment>
<reference evidence="1" key="1">
    <citation type="submission" date="2019-03" db="EMBL/GenBank/DDBJ databases">
        <title>Candidatus Syntrophosphaera thermopropionivorans: a novel player in syntrophic propionate oxidation during anaerobic digestion.</title>
        <authorList>
            <person name="Dyksma S."/>
        </authorList>
    </citation>
    <scope>NUCLEOTIDE SEQUENCE</scope>
    <source>
        <strain evidence="1">W5</strain>
    </source>
</reference>
<name>A0AC61QKL1_9BACT</name>
<organism evidence="1 2">
    <name type="scientific">Candidatus Syntrophosphaera thermopropionivorans</name>
    <dbReference type="NCBI Taxonomy" id="2593015"/>
    <lineage>
        <taxon>Bacteria</taxon>
        <taxon>Pseudomonadati</taxon>
        <taxon>Candidatus Cloacimonadota</taxon>
        <taxon>Candidatus Cloacimonadia</taxon>
        <taxon>Candidatus Cloacimonadales</taxon>
        <taxon>Candidatus Cloacimonadaceae</taxon>
        <taxon>Candidatus Syntrophosphaera</taxon>
    </lineage>
</organism>
<sequence>MEIHKIQAQHLAKIYGKRKVVNDLSMEMQQGEVVGILGPNGAGKTTTFYMILGLTKPNEGKVLLDNKDITHLPMYRRARLGLGYLAQTPSIFSKLTVEENILAILQTLKISKQEQKRKLEEALAELNLTPLAKQKAYTLSGGERRKLEITRSLLTNPTFIFMDEPFAGVDPITVADIQDIIAKLRDKNIGIMVTDHNVFETLKIVNRAYIIFEGKIIVSGSSWELINDEKAKKLYLGDRFLTNPFESRQ</sequence>